<dbReference type="Gene3D" id="1.20.120.1760">
    <property type="match status" value="1"/>
</dbReference>
<feature type="transmembrane region" description="Helical" evidence="3">
    <location>
        <begin position="162"/>
        <end position="184"/>
    </location>
</feature>
<reference evidence="5" key="1">
    <citation type="submission" date="2016-10" db="EMBL/GenBank/DDBJ databases">
        <authorList>
            <person name="Varghese N."/>
            <person name="Submissions S."/>
        </authorList>
    </citation>
    <scope>NUCLEOTIDE SEQUENCE [LARGE SCALE GENOMIC DNA]</scope>
    <source>
        <strain evidence="5">JCM 10271</strain>
    </source>
</reference>
<gene>
    <name evidence="4" type="ORF">SAMN05421853_10552</name>
</gene>
<keyword evidence="3" id="KW-0812">Transmembrane</keyword>
<feature type="transmembrane region" description="Helical" evidence="3">
    <location>
        <begin position="196"/>
        <end position="213"/>
    </location>
</feature>
<dbReference type="GO" id="GO:0016020">
    <property type="term" value="C:membrane"/>
    <property type="evidence" value="ECO:0007669"/>
    <property type="project" value="InterPro"/>
</dbReference>
<feature type="transmembrane region" description="Helical" evidence="3">
    <location>
        <begin position="89"/>
        <end position="119"/>
    </location>
</feature>
<keyword evidence="1 2" id="KW-0808">Transferase</keyword>
<dbReference type="InterPro" id="IPR043130">
    <property type="entry name" value="CDP-OH_PTrfase_TM_dom"/>
</dbReference>
<accession>A0A1I5Y8Z5</accession>
<sequence>MVDVHQTVTQDPRPLRAPSGPGAAFIATALLGAGGVAAVSSFVLDSGSAASGAAVLAYLLAAAIVFRALMRSYPHSQLGICNFVTLVRLVLVAALVSVVLAGGAISWTLFATACVALALDGVDGWAARRQGLSSAFGARFDMEVDSALGLVLAFNAAMTGPAAAIILGLPRYAFLIAGYFYPWLMRNLPDRFSRKAVCVLQLGALIALQAPILPDVLAAPLVGFALLALALSFGRDIIWLWRTQR</sequence>
<evidence type="ECO:0000313" key="4">
    <source>
        <dbReference type="EMBL" id="SFQ40387.1"/>
    </source>
</evidence>
<evidence type="ECO:0000256" key="2">
    <source>
        <dbReference type="RuleBase" id="RU003750"/>
    </source>
</evidence>
<dbReference type="GO" id="GO:0016780">
    <property type="term" value="F:phosphotransferase activity, for other substituted phosphate groups"/>
    <property type="evidence" value="ECO:0007669"/>
    <property type="project" value="InterPro"/>
</dbReference>
<proteinExistence type="inferred from homology"/>
<feature type="transmembrane region" description="Helical" evidence="3">
    <location>
        <begin position="23"/>
        <end position="43"/>
    </location>
</feature>
<comment type="similarity">
    <text evidence="2">Belongs to the CDP-alcohol phosphatidyltransferase class-I family.</text>
</comment>
<keyword evidence="3" id="KW-0472">Membrane</keyword>
<dbReference type="PROSITE" id="PS00379">
    <property type="entry name" value="CDP_ALCOHOL_P_TRANSF"/>
    <property type="match status" value="1"/>
</dbReference>
<dbReference type="InterPro" id="IPR000462">
    <property type="entry name" value="CDP-OH_P_trans"/>
</dbReference>
<name>A0A1I5Y8Z5_9RHOB</name>
<dbReference type="Pfam" id="PF01066">
    <property type="entry name" value="CDP-OH_P_transf"/>
    <property type="match status" value="1"/>
</dbReference>
<feature type="transmembrane region" description="Helical" evidence="3">
    <location>
        <begin position="49"/>
        <end position="69"/>
    </location>
</feature>
<keyword evidence="5" id="KW-1185">Reference proteome</keyword>
<evidence type="ECO:0000313" key="5">
    <source>
        <dbReference type="Proteomes" id="UP000243106"/>
    </source>
</evidence>
<protein>
    <submittedName>
        <fullName evidence="4">Phosphatidylglycerophosphate synthase</fullName>
    </submittedName>
</protein>
<keyword evidence="3" id="KW-1133">Transmembrane helix</keyword>
<dbReference type="AlphaFoldDB" id="A0A1I5Y8Z5"/>
<dbReference type="RefSeq" id="WP_093010659.1">
    <property type="nucleotide sequence ID" value="NZ_FOXV01000005.1"/>
</dbReference>
<dbReference type="GO" id="GO:0008654">
    <property type="term" value="P:phospholipid biosynthetic process"/>
    <property type="evidence" value="ECO:0007669"/>
    <property type="project" value="InterPro"/>
</dbReference>
<feature type="transmembrane region" description="Helical" evidence="3">
    <location>
        <begin position="219"/>
        <end position="241"/>
    </location>
</feature>
<evidence type="ECO:0000256" key="1">
    <source>
        <dbReference type="ARBA" id="ARBA00022679"/>
    </source>
</evidence>
<dbReference type="STRING" id="93684.SAMN05421853_10552"/>
<evidence type="ECO:0000256" key="3">
    <source>
        <dbReference type="SAM" id="Phobius"/>
    </source>
</evidence>
<dbReference type="EMBL" id="FOXV01000005">
    <property type="protein sequence ID" value="SFQ40387.1"/>
    <property type="molecule type" value="Genomic_DNA"/>
</dbReference>
<organism evidence="4 5">
    <name type="scientific">Roseivivax halotolerans</name>
    <dbReference type="NCBI Taxonomy" id="93684"/>
    <lineage>
        <taxon>Bacteria</taxon>
        <taxon>Pseudomonadati</taxon>
        <taxon>Pseudomonadota</taxon>
        <taxon>Alphaproteobacteria</taxon>
        <taxon>Rhodobacterales</taxon>
        <taxon>Roseobacteraceae</taxon>
        <taxon>Roseivivax</taxon>
    </lineage>
</organism>
<dbReference type="InterPro" id="IPR048254">
    <property type="entry name" value="CDP_ALCOHOL_P_TRANSF_CS"/>
</dbReference>
<dbReference type="Proteomes" id="UP000243106">
    <property type="component" value="Unassembled WGS sequence"/>
</dbReference>